<dbReference type="EMBL" id="MK605245">
    <property type="protein sequence ID" value="QBQ73707.1"/>
    <property type="molecule type" value="Genomic_DNA"/>
</dbReference>
<evidence type="ECO:0000313" key="2">
    <source>
        <dbReference type="Proteomes" id="UP000305808"/>
    </source>
</evidence>
<organism evidence="1 2">
    <name type="scientific">Nodularia phage vB_NspS-kac68v161</name>
    <dbReference type="NCBI Taxonomy" id="2557582"/>
    <lineage>
        <taxon>Viruses</taxon>
        <taxon>Duplodnaviria</taxon>
        <taxon>Heunggongvirae</taxon>
        <taxon>Uroviricota</taxon>
        <taxon>Caudoviricetes</taxon>
        <taxon>Ravarandavirus</taxon>
        <taxon>Ravarandavirus kac68v161</taxon>
    </lineage>
</organism>
<accession>A0A482MI58</accession>
<gene>
    <name evidence="1" type="ORF">kac68v161_gp057</name>
</gene>
<reference evidence="1 2" key="1">
    <citation type="submission" date="2019-03" db="EMBL/GenBank/DDBJ databases">
        <title>Diversity and diversification of Nodularia spumigena cyanophages in the Baltic Sea.</title>
        <authorList>
            <person name="Sulcius S."/>
            <person name="Holmfeldt K."/>
            <person name="Simoliunas E."/>
        </authorList>
    </citation>
    <scope>NUCLEOTIDE SEQUENCE [LARGE SCALE GENOMIC DNA]</scope>
</reference>
<proteinExistence type="predicted"/>
<keyword evidence="2" id="KW-1185">Reference proteome</keyword>
<evidence type="ECO:0000313" key="1">
    <source>
        <dbReference type="EMBL" id="QBQ73707.1"/>
    </source>
</evidence>
<name>A0A482MI58_9CAUD</name>
<dbReference type="Proteomes" id="UP000305808">
    <property type="component" value="Segment"/>
</dbReference>
<protein>
    <submittedName>
        <fullName evidence="1">Uncharacterized protein</fullName>
    </submittedName>
</protein>
<sequence length="32" mass="3585">MLSWWLAFARLASGHTRLYAAGIRCLNNSTGF</sequence>